<gene>
    <name evidence="1" type="ORF">FHS87_004372</name>
</gene>
<name>A0A840YM35_9PROT</name>
<sequence>MAAIRAALLDAEFERLVVMSDFANPEAGRFLGEILAALRNRTVIWNEAKRAAGKPASPGANLPVIELDMPLDAVRELAGFGDAETDHPGELPVGLADRLIAASAAKPCRVAVRSTVAGGAEARATAALGRAMLFRRAFRTNETSISEEVVDRLAAEEGLEVDQAVRPILLRYALRVLAEVEGERARRETGDYPPAEGDPVLSMPMAGRAIVQPPRSLADRAEYEPQAPSMSSEAQPAELPPLVEPAKPIEAGRRVSDVVRDSVAALERKPEKEKSGKLIGDWMVAGRLFVDLCGDLTPAHVTKEVATGFVERAARVPVMHGRPGELRGVTALEAIRWADEADAATIRGAIHAGKDPEEMRKVPRLSVATINKHLTSLQSMLGKLLPRDKEGKTALTAVRFSKKAVRRGATFGRNQLSDDRLC</sequence>
<comment type="caution">
    <text evidence="1">The sequence shown here is derived from an EMBL/GenBank/DDBJ whole genome shotgun (WGS) entry which is preliminary data.</text>
</comment>
<organism evidence="1 2">
    <name type="scientific">Muricoccus pecuniae</name>
    <dbReference type="NCBI Taxonomy" id="693023"/>
    <lineage>
        <taxon>Bacteria</taxon>
        <taxon>Pseudomonadati</taxon>
        <taxon>Pseudomonadota</taxon>
        <taxon>Alphaproteobacteria</taxon>
        <taxon>Acetobacterales</taxon>
        <taxon>Roseomonadaceae</taxon>
        <taxon>Muricoccus</taxon>
    </lineage>
</organism>
<evidence type="ECO:0000313" key="1">
    <source>
        <dbReference type="EMBL" id="MBB5696302.1"/>
    </source>
</evidence>
<accession>A0A840YM35</accession>
<proteinExistence type="predicted"/>
<dbReference type="AlphaFoldDB" id="A0A840YM35"/>
<dbReference type="Proteomes" id="UP000580654">
    <property type="component" value="Unassembled WGS sequence"/>
</dbReference>
<keyword evidence="2" id="KW-1185">Reference proteome</keyword>
<evidence type="ECO:0000313" key="2">
    <source>
        <dbReference type="Proteomes" id="UP000580654"/>
    </source>
</evidence>
<dbReference type="EMBL" id="JACIJD010000036">
    <property type="protein sequence ID" value="MBB5696302.1"/>
    <property type="molecule type" value="Genomic_DNA"/>
</dbReference>
<protein>
    <submittedName>
        <fullName evidence="1">Uncharacterized protein</fullName>
    </submittedName>
</protein>
<reference evidence="1 2" key="1">
    <citation type="submission" date="2020-08" db="EMBL/GenBank/DDBJ databases">
        <title>Genomic Encyclopedia of Type Strains, Phase IV (KMG-IV): sequencing the most valuable type-strain genomes for metagenomic binning, comparative biology and taxonomic classification.</title>
        <authorList>
            <person name="Goeker M."/>
        </authorList>
    </citation>
    <scope>NUCLEOTIDE SEQUENCE [LARGE SCALE GENOMIC DNA]</scope>
    <source>
        <strain evidence="1 2">DSM 25622</strain>
    </source>
</reference>